<accession>A0A2W4R6S0</accession>
<reference evidence="4 5" key="1">
    <citation type="journal article" date="2018" name="Aquat. Microb. Ecol.">
        <title>Gammaproteobacterial methanotrophs dominate.</title>
        <authorList>
            <person name="Rissanen A.J."/>
            <person name="Saarenheimo J."/>
            <person name="Tiirola M."/>
            <person name="Peura S."/>
            <person name="Aalto S.L."/>
            <person name="Karvinen A."/>
            <person name="Nykanen H."/>
        </authorList>
    </citation>
    <scope>NUCLEOTIDE SEQUENCE [LARGE SCALE GENOMIC DNA]</scope>
    <source>
        <strain evidence="4">AMbin10</strain>
    </source>
</reference>
<dbReference type="SUPFAM" id="SSF50249">
    <property type="entry name" value="Nucleic acid-binding proteins"/>
    <property type="match status" value="1"/>
</dbReference>
<dbReference type="PROSITE" id="PS50935">
    <property type="entry name" value="SSB"/>
    <property type="match status" value="1"/>
</dbReference>
<comment type="caution">
    <text evidence="4">The sequence shown here is derived from an EMBL/GenBank/DDBJ whole genome shotgun (WGS) entry which is preliminary data.</text>
</comment>
<dbReference type="EMBL" id="QJPH01000303">
    <property type="protein sequence ID" value="PZN79203.1"/>
    <property type="molecule type" value="Genomic_DNA"/>
</dbReference>
<feature type="compositionally biased region" description="Polar residues" evidence="3">
    <location>
        <begin position="88"/>
        <end position="106"/>
    </location>
</feature>
<evidence type="ECO:0000256" key="3">
    <source>
        <dbReference type="SAM" id="MobiDB-lite"/>
    </source>
</evidence>
<dbReference type="Proteomes" id="UP000249396">
    <property type="component" value="Unassembled WGS sequence"/>
</dbReference>
<evidence type="ECO:0000313" key="4">
    <source>
        <dbReference type="EMBL" id="PZN79203.1"/>
    </source>
</evidence>
<feature type="region of interest" description="Disordered" evidence="3">
    <location>
        <begin position="88"/>
        <end position="139"/>
    </location>
</feature>
<sequence>MSIHVLLTGILHKNAVSRISQNGNAYVTCSVRVEQDGQTIWANVICFDEAAQAELLRLNAGDALSVQGKATPKVYMKDEEARPSLQVTATGVLSLQPKTQAKSQPAKTRPRQTAKPFGTVDRNEDEKTADDGFDDPLPF</sequence>
<name>A0A2W4R6S0_9GAMM</name>
<evidence type="ECO:0000313" key="5">
    <source>
        <dbReference type="Proteomes" id="UP000249396"/>
    </source>
</evidence>
<dbReference type="Gene3D" id="2.40.50.140">
    <property type="entry name" value="Nucleic acid-binding proteins"/>
    <property type="match status" value="1"/>
</dbReference>
<dbReference type="GO" id="GO:0003697">
    <property type="term" value="F:single-stranded DNA binding"/>
    <property type="evidence" value="ECO:0007669"/>
    <property type="project" value="InterPro"/>
</dbReference>
<dbReference type="InterPro" id="IPR012340">
    <property type="entry name" value="NA-bd_OB-fold"/>
</dbReference>
<gene>
    <name evidence="4" type="ORF">DM484_11685</name>
</gene>
<evidence type="ECO:0000256" key="2">
    <source>
        <dbReference type="PROSITE-ProRule" id="PRU00252"/>
    </source>
</evidence>
<keyword evidence="1 2" id="KW-0238">DNA-binding</keyword>
<organism evidence="4 5">
    <name type="scientific">Candidatus Methylumidiphilus alinenensis</name>
    <dbReference type="NCBI Taxonomy" id="2202197"/>
    <lineage>
        <taxon>Bacteria</taxon>
        <taxon>Pseudomonadati</taxon>
        <taxon>Pseudomonadota</taxon>
        <taxon>Gammaproteobacteria</taxon>
        <taxon>Methylococcales</taxon>
        <taxon>Candidatus Methylumidiphilus</taxon>
    </lineage>
</organism>
<dbReference type="AlphaFoldDB" id="A0A2W4R6S0"/>
<proteinExistence type="predicted"/>
<feature type="compositionally biased region" description="Basic and acidic residues" evidence="3">
    <location>
        <begin position="121"/>
        <end position="130"/>
    </location>
</feature>
<evidence type="ECO:0008006" key="6">
    <source>
        <dbReference type="Google" id="ProtNLM"/>
    </source>
</evidence>
<evidence type="ECO:0000256" key="1">
    <source>
        <dbReference type="ARBA" id="ARBA00023125"/>
    </source>
</evidence>
<protein>
    <recommendedName>
        <fullName evidence="6">Single-stranded DNA-binding protein</fullName>
    </recommendedName>
</protein>
<dbReference type="Pfam" id="PF00436">
    <property type="entry name" value="SSB"/>
    <property type="match status" value="1"/>
</dbReference>
<dbReference type="InterPro" id="IPR000424">
    <property type="entry name" value="Primosome_PriB/ssb"/>
</dbReference>